<evidence type="ECO:0000256" key="6">
    <source>
        <dbReference type="PROSITE-ProRule" id="PRU00552"/>
    </source>
</evidence>
<feature type="compositionally biased region" description="Basic and acidic residues" evidence="7">
    <location>
        <begin position="421"/>
        <end position="437"/>
    </location>
</feature>
<accession>R4UIF5</accession>
<dbReference type="Pfam" id="PF00270">
    <property type="entry name" value="DEAD"/>
    <property type="match status" value="1"/>
</dbReference>
<evidence type="ECO:0000256" key="3">
    <source>
        <dbReference type="ARBA" id="ARBA00022806"/>
    </source>
</evidence>
<dbReference type="InterPro" id="IPR044742">
    <property type="entry name" value="DEAD/DEAH_RhlB"/>
</dbReference>
<dbReference type="SUPFAM" id="SSF52540">
    <property type="entry name" value="P-loop containing nucleoside triphosphate hydrolases"/>
    <property type="match status" value="1"/>
</dbReference>
<reference evidence="11 12" key="1">
    <citation type="journal article" date="2013" name="Genome Biol. Evol.">
        <title>Complete genomes of two dipteran-associated spiroplasmas provided insights into the origin, dynamics, and impacts of viral invasion in spiroplasma.</title>
        <authorList>
            <person name="Ku C."/>
            <person name="Lo W.S."/>
            <person name="Chen L.L."/>
            <person name="Kuo C.H."/>
        </authorList>
    </citation>
    <scope>NUCLEOTIDE SEQUENCE [LARGE SCALE GENOMIC DNA]</scope>
    <source>
        <strain evidence="11">EA-1</strain>
    </source>
</reference>
<dbReference type="RefSeq" id="WP_016340599.1">
    <property type="nucleotide sequence ID" value="NC_021284.1"/>
</dbReference>
<feature type="region of interest" description="Disordered" evidence="7">
    <location>
        <begin position="408"/>
        <end position="459"/>
    </location>
</feature>
<evidence type="ECO:0000256" key="7">
    <source>
        <dbReference type="SAM" id="MobiDB-lite"/>
    </source>
</evidence>
<dbReference type="SMART" id="SM00490">
    <property type="entry name" value="HELICc"/>
    <property type="match status" value="1"/>
</dbReference>
<feature type="domain" description="Helicase C-terminal" evidence="9">
    <location>
        <begin position="232"/>
        <end position="384"/>
    </location>
</feature>
<dbReference type="GO" id="GO:0003676">
    <property type="term" value="F:nucleic acid binding"/>
    <property type="evidence" value="ECO:0007669"/>
    <property type="project" value="InterPro"/>
</dbReference>
<dbReference type="InterPro" id="IPR001650">
    <property type="entry name" value="Helicase_C-like"/>
</dbReference>
<dbReference type="InterPro" id="IPR014014">
    <property type="entry name" value="RNA_helicase_DEAD_Q_motif"/>
</dbReference>
<dbReference type="InterPro" id="IPR027417">
    <property type="entry name" value="P-loop_NTPase"/>
</dbReference>
<dbReference type="CDD" id="cd18787">
    <property type="entry name" value="SF2_C_DEAD"/>
    <property type="match status" value="1"/>
</dbReference>
<dbReference type="GO" id="GO:0005524">
    <property type="term" value="F:ATP binding"/>
    <property type="evidence" value="ECO:0007669"/>
    <property type="project" value="UniProtKB-KW"/>
</dbReference>
<dbReference type="STRING" id="1276229.SSYRP_v1c03560"/>
<dbReference type="Proteomes" id="UP000013963">
    <property type="component" value="Chromosome"/>
</dbReference>
<keyword evidence="2" id="KW-0378">Hydrolase</keyword>
<dbReference type="AlphaFoldDB" id="R4UIF5"/>
<evidence type="ECO:0000313" key="12">
    <source>
        <dbReference type="Proteomes" id="UP000013963"/>
    </source>
</evidence>
<dbReference type="GO" id="GO:0016787">
    <property type="term" value="F:hydrolase activity"/>
    <property type="evidence" value="ECO:0007669"/>
    <property type="project" value="UniProtKB-KW"/>
</dbReference>
<dbReference type="EMBL" id="CP005078">
    <property type="protein sequence ID" value="AGM25950.1"/>
    <property type="molecule type" value="Genomic_DNA"/>
</dbReference>
<gene>
    <name evidence="11" type="ORF">SSYRP_v1c03560</name>
</gene>
<feature type="compositionally biased region" description="Basic residues" evidence="7">
    <location>
        <begin position="408"/>
        <end position="420"/>
    </location>
</feature>
<evidence type="ECO:0000259" key="10">
    <source>
        <dbReference type="PROSITE" id="PS51195"/>
    </source>
</evidence>
<sequence length="459" mass="53080">MGQFSSFGLKKFLNDGLVDLKFSEPTLVQEQVIPLLQKHQNVICLANTGTGKSHAFILPILNNLDYQLNRIQSVIVTPTRELAKQIYENIRFFKTYQPELQVGCFIGGEDIKRQVEQLQKSQPQIIVVTPTRLKDLFLADALNFGKLSSFIIDECDMIFDLGFIDDVDYILSKVNNDVKVSVFSATIAEALKPFLLKYLKNPHFIDVNKSTVTNQNIEHVLIPTKHQDRGKVLLKVLATINPYLCIIFVNRREEIPGYFDLLRENGYSVCQLHAGLEPRLRTQMVKRIKNLEFKYVIATDVAARGIDLDGVSHVISIDLPNNLEYYIHRSGRTGRGQYTGKSYVLYDTKNLNLVKQLEQWGITFEYQKWNSSNELVTINLEPVRKKYQPQTTTNEVNKIINRYKTKNNNKKVKPGYKKKRKEEIDNLTKQIRREHIKNSIKKIKKEKAKERGKKLFDKD</sequence>
<dbReference type="PANTHER" id="PTHR47959">
    <property type="entry name" value="ATP-DEPENDENT RNA HELICASE RHLE-RELATED"/>
    <property type="match status" value="1"/>
</dbReference>
<evidence type="ECO:0000256" key="4">
    <source>
        <dbReference type="ARBA" id="ARBA00022840"/>
    </source>
</evidence>
<comment type="similarity">
    <text evidence="5">Belongs to the DEAD box helicase family.</text>
</comment>
<evidence type="ECO:0000259" key="8">
    <source>
        <dbReference type="PROSITE" id="PS51192"/>
    </source>
</evidence>
<keyword evidence="3 11" id="KW-0347">Helicase</keyword>
<keyword evidence="4" id="KW-0067">ATP-binding</keyword>
<feature type="domain" description="DEAD-box RNA helicase Q" evidence="10">
    <location>
        <begin position="2"/>
        <end position="30"/>
    </location>
</feature>
<dbReference type="Gene3D" id="3.40.50.300">
    <property type="entry name" value="P-loop containing nucleotide triphosphate hydrolases"/>
    <property type="match status" value="2"/>
</dbReference>
<dbReference type="PROSITE" id="PS51192">
    <property type="entry name" value="HELICASE_ATP_BIND_1"/>
    <property type="match status" value="1"/>
</dbReference>
<dbReference type="OrthoDB" id="9805696at2"/>
<dbReference type="SMART" id="SM00487">
    <property type="entry name" value="DEXDc"/>
    <property type="match status" value="1"/>
</dbReference>
<dbReference type="KEGG" id="ssyr:SSYRP_v1c03560"/>
<dbReference type="InterPro" id="IPR014001">
    <property type="entry name" value="Helicase_ATP-bd"/>
</dbReference>
<dbReference type="HOGENOM" id="CLU_003041_1_3_14"/>
<feature type="domain" description="Helicase ATP-binding" evidence="8">
    <location>
        <begin position="33"/>
        <end position="205"/>
    </location>
</feature>
<dbReference type="Pfam" id="PF00271">
    <property type="entry name" value="Helicase_C"/>
    <property type="match status" value="1"/>
</dbReference>
<evidence type="ECO:0000256" key="2">
    <source>
        <dbReference type="ARBA" id="ARBA00022801"/>
    </source>
</evidence>
<evidence type="ECO:0000256" key="1">
    <source>
        <dbReference type="ARBA" id="ARBA00022741"/>
    </source>
</evidence>
<dbReference type="PROSITE" id="PS51195">
    <property type="entry name" value="Q_MOTIF"/>
    <property type="match status" value="1"/>
</dbReference>
<evidence type="ECO:0000313" key="11">
    <source>
        <dbReference type="EMBL" id="AGM25950.1"/>
    </source>
</evidence>
<proteinExistence type="inferred from homology"/>
<dbReference type="GO" id="GO:0003724">
    <property type="term" value="F:RNA helicase activity"/>
    <property type="evidence" value="ECO:0007669"/>
    <property type="project" value="InterPro"/>
</dbReference>
<keyword evidence="1" id="KW-0547">Nucleotide-binding</keyword>
<feature type="short sequence motif" description="Q motif" evidence="6">
    <location>
        <begin position="2"/>
        <end position="30"/>
    </location>
</feature>
<dbReference type="InterPro" id="IPR011545">
    <property type="entry name" value="DEAD/DEAH_box_helicase_dom"/>
</dbReference>
<dbReference type="CDD" id="cd00268">
    <property type="entry name" value="DEADc"/>
    <property type="match status" value="1"/>
</dbReference>
<feature type="compositionally biased region" description="Basic and acidic residues" evidence="7">
    <location>
        <begin position="447"/>
        <end position="459"/>
    </location>
</feature>
<dbReference type="PANTHER" id="PTHR47959:SF1">
    <property type="entry name" value="ATP-DEPENDENT RNA HELICASE DBPA"/>
    <property type="match status" value="1"/>
</dbReference>
<evidence type="ECO:0000259" key="9">
    <source>
        <dbReference type="PROSITE" id="PS51194"/>
    </source>
</evidence>
<protein>
    <submittedName>
        <fullName evidence="11">ATP-dependent RNA helicase</fullName>
    </submittedName>
</protein>
<dbReference type="InterPro" id="IPR050079">
    <property type="entry name" value="DEAD_box_RNA_helicase"/>
</dbReference>
<dbReference type="eggNOG" id="COG0513">
    <property type="taxonomic scope" value="Bacteria"/>
</dbReference>
<dbReference type="GO" id="GO:0005829">
    <property type="term" value="C:cytosol"/>
    <property type="evidence" value="ECO:0007669"/>
    <property type="project" value="TreeGrafter"/>
</dbReference>
<organism evidence="11 12">
    <name type="scientific">Spiroplasma syrphidicola EA-1</name>
    <dbReference type="NCBI Taxonomy" id="1276229"/>
    <lineage>
        <taxon>Bacteria</taxon>
        <taxon>Bacillati</taxon>
        <taxon>Mycoplasmatota</taxon>
        <taxon>Mollicutes</taxon>
        <taxon>Entomoplasmatales</taxon>
        <taxon>Spiroplasmataceae</taxon>
        <taxon>Spiroplasma</taxon>
    </lineage>
</organism>
<evidence type="ECO:0000256" key="5">
    <source>
        <dbReference type="ARBA" id="ARBA00038437"/>
    </source>
</evidence>
<name>R4UIF5_9MOLU</name>
<dbReference type="PATRIC" id="fig|1276229.3.peg.353"/>
<keyword evidence="12" id="KW-1185">Reference proteome</keyword>
<dbReference type="PROSITE" id="PS51194">
    <property type="entry name" value="HELICASE_CTER"/>
    <property type="match status" value="1"/>
</dbReference>